<protein>
    <recommendedName>
        <fullName evidence="9">Histidine--tRNA ligase</fullName>
        <ecNumber evidence="9">6.1.1.21</ecNumber>
    </recommendedName>
    <alternativeName>
        <fullName evidence="9">Histidyl-tRNA synthetase</fullName>
        <shortName evidence="9">HisRS</shortName>
    </alternativeName>
</protein>
<comment type="subcellular location">
    <subcellularLocation>
        <location evidence="9">Cytoplasm</location>
    </subcellularLocation>
</comment>
<dbReference type="InterPro" id="IPR041715">
    <property type="entry name" value="HisRS-like_core"/>
</dbReference>
<name>A0ABW3RYW4_9BACL</name>
<dbReference type="Pfam" id="PF13393">
    <property type="entry name" value="tRNA-synt_His"/>
    <property type="match status" value="1"/>
</dbReference>
<keyword evidence="6 9" id="KW-0648">Protein biosynthesis</keyword>
<evidence type="ECO:0000256" key="8">
    <source>
        <dbReference type="ARBA" id="ARBA00047639"/>
    </source>
</evidence>
<reference evidence="12" key="1">
    <citation type="journal article" date="2019" name="Int. J. Syst. Evol. Microbiol.">
        <title>The Global Catalogue of Microorganisms (GCM) 10K type strain sequencing project: providing services to taxonomists for standard genome sequencing and annotation.</title>
        <authorList>
            <consortium name="The Broad Institute Genomics Platform"/>
            <consortium name="The Broad Institute Genome Sequencing Center for Infectious Disease"/>
            <person name="Wu L."/>
            <person name="Ma J."/>
        </authorList>
    </citation>
    <scope>NUCLEOTIDE SEQUENCE [LARGE SCALE GENOMIC DNA]</scope>
    <source>
        <strain evidence="12">CCUG 59189</strain>
    </source>
</reference>
<keyword evidence="2 9" id="KW-0963">Cytoplasm</keyword>
<evidence type="ECO:0000256" key="3">
    <source>
        <dbReference type="ARBA" id="ARBA00022598"/>
    </source>
</evidence>
<dbReference type="InterPro" id="IPR015807">
    <property type="entry name" value="His-tRNA-ligase"/>
</dbReference>
<dbReference type="InterPro" id="IPR045864">
    <property type="entry name" value="aa-tRNA-synth_II/BPL/LPL"/>
</dbReference>
<evidence type="ECO:0000256" key="7">
    <source>
        <dbReference type="ARBA" id="ARBA00023146"/>
    </source>
</evidence>
<feature type="domain" description="Aminoacyl-transfer RNA synthetases class-II family profile" evidence="10">
    <location>
        <begin position="8"/>
        <end position="324"/>
    </location>
</feature>
<evidence type="ECO:0000256" key="4">
    <source>
        <dbReference type="ARBA" id="ARBA00022741"/>
    </source>
</evidence>
<dbReference type="CDD" id="cd00773">
    <property type="entry name" value="HisRS-like_core"/>
    <property type="match status" value="1"/>
</dbReference>
<evidence type="ECO:0000256" key="6">
    <source>
        <dbReference type="ARBA" id="ARBA00022917"/>
    </source>
</evidence>
<keyword evidence="7 9" id="KW-0030">Aminoacyl-tRNA synthetase</keyword>
<dbReference type="Gene3D" id="3.40.50.800">
    <property type="entry name" value="Anticodon-binding domain"/>
    <property type="match status" value="1"/>
</dbReference>
<keyword evidence="4 9" id="KW-0547">Nucleotide-binding</keyword>
<evidence type="ECO:0000256" key="1">
    <source>
        <dbReference type="ARBA" id="ARBA00008226"/>
    </source>
</evidence>
<evidence type="ECO:0000256" key="9">
    <source>
        <dbReference type="HAMAP-Rule" id="MF_00127"/>
    </source>
</evidence>
<evidence type="ECO:0000256" key="2">
    <source>
        <dbReference type="ARBA" id="ARBA00022490"/>
    </source>
</evidence>
<sequence>MAFQKPTGTQDLLPGAVEKWQFIEDKARDLCRRFNYREIRTPIFEQTSLFERGVGETTDIVEKEMYTFLDKGERSMTLRPEGTAGVVRSYVENKLYGEPDVSKLYYIGPMFRYERPQAGRQRQFHQFGVEAFGATDPAIDAEVVALGYQFCRELGLKDVKVEINSVGNPASRAAYREKLLDFLMPMRDSLCKDCQSRMDRNPLRVLDCKVDQDKFKGAPSILDSLDEECTTHFAKVQELLSAMEVEYVINPRLVRGLDYYTYTAFEYKAQGIGAIDTIGGGGRYNGLVAEVGGPDQPGIGMALGLERIALILEKQEIGVSGAKPLDVYLIALGEAADKEVTTQLFKLRQAGFSAERDYLGRKMKAQMKSADRMQARYTAILGEDELQRGEIALKSMESGEQQTVKLDELIQALH</sequence>
<proteinExistence type="inferred from homology"/>
<organism evidence="11 12">
    <name type="scientific">Paenibacillus puldeungensis</name>
    <dbReference type="NCBI Taxonomy" id="696536"/>
    <lineage>
        <taxon>Bacteria</taxon>
        <taxon>Bacillati</taxon>
        <taxon>Bacillota</taxon>
        <taxon>Bacilli</taxon>
        <taxon>Bacillales</taxon>
        <taxon>Paenibacillaceae</taxon>
        <taxon>Paenibacillus</taxon>
    </lineage>
</organism>
<dbReference type="InterPro" id="IPR006195">
    <property type="entry name" value="aa-tRNA-synth_II"/>
</dbReference>
<gene>
    <name evidence="9 11" type="primary">hisS</name>
    <name evidence="11" type="ORF">ACFQ3W_12190</name>
</gene>
<comment type="similarity">
    <text evidence="1 9">Belongs to the class-II aminoacyl-tRNA synthetase family.</text>
</comment>
<evidence type="ECO:0000313" key="11">
    <source>
        <dbReference type="EMBL" id="MFD1177056.1"/>
    </source>
</evidence>
<dbReference type="Proteomes" id="UP001597262">
    <property type="component" value="Unassembled WGS sequence"/>
</dbReference>
<dbReference type="Pfam" id="PF03129">
    <property type="entry name" value="HGTP_anticodon"/>
    <property type="match status" value="1"/>
</dbReference>
<dbReference type="Gene3D" id="3.30.930.10">
    <property type="entry name" value="Bira Bifunctional Protein, Domain 2"/>
    <property type="match status" value="1"/>
</dbReference>
<keyword evidence="12" id="KW-1185">Reference proteome</keyword>
<evidence type="ECO:0000259" key="10">
    <source>
        <dbReference type="PROSITE" id="PS50862"/>
    </source>
</evidence>
<dbReference type="RefSeq" id="WP_379319502.1">
    <property type="nucleotide sequence ID" value="NZ_JBHTLM010000007.1"/>
</dbReference>
<dbReference type="InterPro" id="IPR004516">
    <property type="entry name" value="HisRS/HisZ"/>
</dbReference>
<dbReference type="PIRSF" id="PIRSF001549">
    <property type="entry name" value="His-tRNA_synth"/>
    <property type="match status" value="1"/>
</dbReference>
<comment type="catalytic activity">
    <reaction evidence="8 9">
        <text>tRNA(His) + L-histidine + ATP = L-histidyl-tRNA(His) + AMP + diphosphate + H(+)</text>
        <dbReference type="Rhea" id="RHEA:17313"/>
        <dbReference type="Rhea" id="RHEA-COMP:9665"/>
        <dbReference type="Rhea" id="RHEA-COMP:9689"/>
        <dbReference type="ChEBI" id="CHEBI:15378"/>
        <dbReference type="ChEBI" id="CHEBI:30616"/>
        <dbReference type="ChEBI" id="CHEBI:33019"/>
        <dbReference type="ChEBI" id="CHEBI:57595"/>
        <dbReference type="ChEBI" id="CHEBI:78442"/>
        <dbReference type="ChEBI" id="CHEBI:78527"/>
        <dbReference type="ChEBI" id="CHEBI:456215"/>
        <dbReference type="EC" id="6.1.1.21"/>
    </reaction>
</comment>
<comment type="caution">
    <text evidence="11">The sequence shown here is derived from an EMBL/GenBank/DDBJ whole genome shotgun (WGS) entry which is preliminary data.</text>
</comment>
<dbReference type="InterPro" id="IPR033656">
    <property type="entry name" value="HisRS_anticodon"/>
</dbReference>
<dbReference type="InterPro" id="IPR036621">
    <property type="entry name" value="Anticodon-bd_dom_sf"/>
</dbReference>
<dbReference type="InterPro" id="IPR004154">
    <property type="entry name" value="Anticodon-bd"/>
</dbReference>
<dbReference type="CDD" id="cd00859">
    <property type="entry name" value="HisRS_anticodon"/>
    <property type="match status" value="1"/>
</dbReference>
<dbReference type="PANTHER" id="PTHR43707">
    <property type="entry name" value="HISTIDYL-TRNA SYNTHETASE"/>
    <property type="match status" value="1"/>
</dbReference>
<evidence type="ECO:0000256" key="5">
    <source>
        <dbReference type="ARBA" id="ARBA00022840"/>
    </source>
</evidence>
<dbReference type="PANTHER" id="PTHR43707:SF1">
    <property type="entry name" value="HISTIDINE--TRNA LIGASE, MITOCHONDRIAL-RELATED"/>
    <property type="match status" value="1"/>
</dbReference>
<accession>A0ABW3RYW4</accession>
<dbReference type="SUPFAM" id="SSF52954">
    <property type="entry name" value="Class II aaRS ABD-related"/>
    <property type="match status" value="1"/>
</dbReference>
<dbReference type="EC" id="6.1.1.21" evidence="9"/>
<dbReference type="NCBIfam" id="TIGR00442">
    <property type="entry name" value="hisS"/>
    <property type="match status" value="1"/>
</dbReference>
<evidence type="ECO:0000313" key="12">
    <source>
        <dbReference type="Proteomes" id="UP001597262"/>
    </source>
</evidence>
<dbReference type="SUPFAM" id="SSF55681">
    <property type="entry name" value="Class II aaRS and biotin synthetases"/>
    <property type="match status" value="1"/>
</dbReference>
<keyword evidence="5 9" id="KW-0067">ATP-binding</keyword>
<comment type="subunit">
    <text evidence="9">Homodimer.</text>
</comment>
<dbReference type="PROSITE" id="PS50862">
    <property type="entry name" value="AA_TRNA_LIGASE_II"/>
    <property type="match status" value="1"/>
</dbReference>
<dbReference type="HAMAP" id="MF_00127">
    <property type="entry name" value="His_tRNA_synth"/>
    <property type="match status" value="1"/>
</dbReference>
<dbReference type="EMBL" id="JBHTLM010000007">
    <property type="protein sequence ID" value="MFD1177056.1"/>
    <property type="molecule type" value="Genomic_DNA"/>
</dbReference>
<keyword evidence="3 9" id="KW-0436">Ligase</keyword>
<dbReference type="GO" id="GO:0004821">
    <property type="term" value="F:histidine-tRNA ligase activity"/>
    <property type="evidence" value="ECO:0007669"/>
    <property type="project" value="UniProtKB-EC"/>
</dbReference>